<dbReference type="InterPro" id="IPR027417">
    <property type="entry name" value="P-loop_NTPase"/>
</dbReference>
<evidence type="ECO:0000256" key="2">
    <source>
        <dbReference type="ARBA" id="ARBA00022801"/>
    </source>
</evidence>
<dbReference type="NCBIfam" id="TIGR04095">
    <property type="entry name" value="dnd_restrict_1"/>
    <property type="match status" value="1"/>
</dbReference>
<keyword evidence="8" id="KW-1185">Reference proteome</keyword>
<keyword evidence="2" id="KW-0378">Hydrolase</keyword>
<dbReference type="PROSITE" id="PS51192">
    <property type="entry name" value="HELICASE_ATP_BIND_1"/>
    <property type="match status" value="1"/>
</dbReference>
<dbReference type="GO" id="GO:0004386">
    <property type="term" value="F:helicase activity"/>
    <property type="evidence" value="ECO:0007669"/>
    <property type="project" value="UniProtKB-KW"/>
</dbReference>
<evidence type="ECO:0000313" key="7">
    <source>
        <dbReference type="EMBL" id="TWJ26533.1"/>
    </source>
</evidence>
<dbReference type="InterPro" id="IPR006935">
    <property type="entry name" value="Helicase/UvrB_N"/>
</dbReference>
<dbReference type="GO" id="GO:0005524">
    <property type="term" value="F:ATP binding"/>
    <property type="evidence" value="ECO:0007669"/>
    <property type="project" value="UniProtKB-KW"/>
</dbReference>
<dbReference type="GO" id="GO:0003677">
    <property type="term" value="F:DNA binding"/>
    <property type="evidence" value="ECO:0007669"/>
    <property type="project" value="InterPro"/>
</dbReference>
<evidence type="ECO:0000313" key="8">
    <source>
        <dbReference type="Proteomes" id="UP000319449"/>
    </source>
</evidence>
<dbReference type="SMART" id="SM00490">
    <property type="entry name" value="HELICc"/>
    <property type="match status" value="1"/>
</dbReference>
<evidence type="ECO:0000259" key="6">
    <source>
        <dbReference type="PROSITE" id="PS51194"/>
    </source>
</evidence>
<dbReference type="PANTHER" id="PTHR11274">
    <property type="entry name" value="RAD25/XP-B DNA REPAIR HELICASE"/>
    <property type="match status" value="1"/>
</dbReference>
<evidence type="ECO:0000256" key="4">
    <source>
        <dbReference type="ARBA" id="ARBA00022840"/>
    </source>
</evidence>
<dbReference type="InterPro" id="IPR050615">
    <property type="entry name" value="ATP-dep_DNA_Helicase"/>
</dbReference>
<dbReference type="PANTHER" id="PTHR11274:SF0">
    <property type="entry name" value="GENERAL TRANSCRIPTION AND DNA REPAIR FACTOR IIH HELICASE SUBUNIT XPB"/>
    <property type="match status" value="1"/>
</dbReference>
<dbReference type="SMART" id="SM00487">
    <property type="entry name" value="DEXDc"/>
    <property type="match status" value="1"/>
</dbReference>
<feature type="domain" description="Helicase C-terminal" evidence="6">
    <location>
        <begin position="517"/>
        <end position="689"/>
    </location>
</feature>
<evidence type="ECO:0000259" key="5">
    <source>
        <dbReference type="PROSITE" id="PS51192"/>
    </source>
</evidence>
<dbReference type="PROSITE" id="PS51194">
    <property type="entry name" value="HELICASE_CTER"/>
    <property type="match status" value="1"/>
</dbReference>
<dbReference type="CDD" id="cd17926">
    <property type="entry name" value="DEXHc_RE"/>
    <property type="match status" value="1"/>
</dbReference>
<dbReference type="Proteomes" id="UP000319449">
    <property type="component" value="Unassembled WGS sequence"/>
</dbReference>
<dbReference type="SUPFAM" id="SSF52540">
    <property type="entry name" value="P-loop containing nucleoside triphosphate hydrolases"/>
    <property type="match status" value="1"/>
</dbReference>
<evidence type="ECO:0000256" key="1">
    <source>
        <dbReference type="ARBA" id="ARBA00022741"/>
    </source>
</evidence>
<evidence type="ECO:0000256" key="3">
    <source>
        <dbReference type="ARBA" id="ARBA00022806"/>
    </source>
</evidence>
<keyword evidence="4" id="KW-0067">ATP-binding</keyword>
<dbReference type="CDD" id="cd09179">
    <property type="entry name" value="PLDc_N_DEXD_a"/>
    <property type="match status" value="1"/>
</dbReference>
<dbReference type="OrthoDB" id="9804086at2"/>
<sequence>MPHLPEIQFRLSYRTGRDDMVKDFFVPCLESSVLYRRAAGYFSSAGLALAARGVASLASRRGKMQLVVSPHLEPSDVEALQTAASNPADALRAIAARSLADIEDALIKDRLNALAWLAAAGLLEIKLALRLDAKGGFSRGIFHEKTGVFTDSKGNHVTFSGSSNETAGGLVENFESIKVFCSWKDPEGRVQEEIDNFEALWNNSTPGLRIVEFSEAGKELLERYRDAERPPAGLSIDRVKEPGPPLEFKPPSWFDLRPYQADAIRAWSKAGGKGIFAMATGSGKTLTALTLASKVAEKNRPLVLIVVCPFINLCRQWLREMATFGLQPVACFEGKDRWQTELEDGYQRLSVGLTQVHAIVTTNATFQSESFQARIRPRVATSAVHHLLIADEVHNLGAERIREALPDGIAMRLGLSATPERHYDPVGTKAVLDYFGKIIYEYPLSLAIADGRLCRYRYYPIPVELTEAETDAYEEITAKLAKFFSRGDGDDEMQQVAMRLLIKRARLLAGAENKLAALDRVIASLPEPPKKALFYCGDGRTTDAITDEEVRQIQAVSRLLGERHGLRVRNFTFRESTEEREEILRDLTSGFLDGVVAIRCLDEGIDLPDLRMGFLLASSTNPRQFVQRRGRLLRNSEGKNRSIIYDFFVQPPDLGGKLDDDGFNMERKFFQKELSRIVEFCRMAENGPEALHSLHDLRLKYNLLSE</sequence>
<accession>A0A562W8B5</accession>
<organism evidence="7 8">
    <name type="scientific">Geobacter argillaceus</name>
    <dbReference type="NCBI Taxonomy" id="345631"/>
    <lineage>
        <taxon>Bacteria</taxon>
        <taxon>Pseudomonadati</taxon>
        <taxon>Thermodesulfobacteriota</taxon>
        <taxon>Desulfuromonadia</taxon>
        <taxon>Geobacterales</taxon>
        <taxon>Geobacteraceae</taxon>
        <taxon>Geobacter</taxon>
    </lineage>
</organism>
<comment type="caution">
    <text evidence="7">The sequence shown here is derived from an EMBL/GenBank/DDBJ whole genome shotgun (WGS) entry which is preliminary data.</text>
</comment>
<dbReference type="InterPro" id="IPR001650">
    <property type="entry name" value="Helicase_C-like"/>
</dbReference>
<dbReference type="AlphaFoldDB" id="A0A562W8B5"/>
<keyword evidence="3" id="KW-0347">Helicase</keyword>
<dbReference type="Pfam" id="PF04851">
    <property type="entry name" value="ResIII"/>
    <property type="match status" value="1"/>
</dbReference>
<dbReference type="InterPro" id="IPR024012">
    <property type="entry name" value="Dnd_restrict_put"/>
</dbReference>
<dbReference type="Pfam" id="PF00271">
    <property type="entry name" value="Helicase_C"/>
    <property type="match status" value="1"/>
</dbReference>
<name>A0A562W8B5_9BACT</name>
<dbReference type="GO" id="GO:0016787">
    <property type="term" value="F:hydrolase activity"/>
    <property type="evidence" value="ECO:0007669"/>
    <property type="project" value="UniProtKB-KW"/>
</dbReference>
<dbReference type="EMBL" id="VLLN01000005">
    <property type="protein sequence ID" value="TWJ26533.1"/>
    <property type="molecule type" value="Genomic_DNA"/>
</dbReference>
<reference evidence="7 8" key="1">
    <citation type="submission" date="2019-07" db="EMBL/GenBank/DDBJ databases">
        <title>Genomic Encyclopedia of Archaeal and Bacterial Type Strains, Phase II (KMG-II): from individual species to whole genera.</title>
        <authorList>
            <person name="Goeker M."/>
        </authorList>
    </citation>
    <scope>NUCLEOTIDE SEQUENCE [LARGE SCALE GENOMIC DNA]</scope>
    <source>
        <strain evidence="7 8">ATCC BAA-1139</strain>
    </source>
</reference>
<keyword evidence="1" id="KW-0547">Nucleotide-binding</keyword>
<protein>
    <submittedName>
        <fullName evidence="7">DNA phosphorothioation system restriction enzyme</fullName>
    </submittedName>
</protein>
<dbReference type="InterPro" id="IPR014001">
    <property type="entry name" value="Helicase_ATP-bd"/>
</dbReference>
<proteinExistence type="predicted"/>
<dbReference type="Gene3D" id="3.40.50.300">
    <property type="entry name" value="P-loop containing nucleotide triphosphate hydrolases"/>
    <property type="match status" value="2"/>
</dbReference>
<gene>
    <name evidence="7" type="ORF">JN12_01245</name>
</gene>
<dbReference type="Gene3D" id="3.30.870.10">
    <property type="entry name" value="Endonuclease Chain A"/>
    <property type="match status" value="1"/>
</dbReference>
<feature type="domain" description="Helicase ATP-binding" evidence="5">
    <location>
        <begin position="265"/>
        <end position="437"/>
    </location>
</feature>